<accession>A0A9N8E534</accession>
<evidence type="ECO:0000256" key="1">
    <source>
        <dbReference type="SAM" id="MobiDB-lite"/>
    </source>
</evidence>
<gene>
    <name evidence="3" type="ORF">SEMRO_678_G186010.1</name>
</gene>
<dbReference type="AlphaFoldDB" id="A0A9N8E534"/>
<name>A0A9N8E534_9STRA</name>
<reference evidence="3" key="1">
    <citation type="submission" date="2020-06" db="EMBL/GenBank/DDBJ databases">
        <authorList>
            <consortium name="Plant Systems Biology data submission"/>
        </authorList>
    </citation>
    <scope>NUCLEOTIDE SEQUENCE</scope>
    <source>
        <strain evidence="3">D6</strain>
    </source>
</reference>
<keyword evidence="2" id="KW-1133">Transmembrane helix</keyword>
<keyword evidence="4" id="KW-1185">Reference proteome</keyword>
<evidence type="ECO:0000313" key="4">
    <source>
        <dbReference type="Proteomes" id="UP001153069"/>
    </source>
</evidence>
<feature type="transmembrane region" description="Helical" evidence="2">
    <location>
        <begin position="103"/>
        <end position="126"/>
    </location>
</feature>
<protein>
    <submittedName>
        <fullName evidence="3">Uncharacterized protein</fullName>
    </submittedName>
</protein>
<sequence length="311" mass="33402">MTQQDSYDVELARVQVVSSFRNTESQRNLPTASAVAVPPMITTNGPVPSNGTVMISSPPPSTLPTAHARVVPSRPSPAATRRNRPRPTTNTTPKREHNSDRRIFRPVLGCTVLFVLLIALGSRLAASANRSNTFAPSPTYSFNRDDDYYSGDDLFASFGFRFPTPAPTPIPVFFVPSLPTPAPMPSPAPTSVFGYSGAIEGFLISRSSQSNSTAEDTPGFRWLSQSEFDGSSQSCQEACRGDAAAIFFTYMNGVAGIDLWVGSNCICLDAIPGTCLLDIDETEPEQVYARHGSIYSSVPLPSDCAVDDVPP</sequence>
<feature type="region of interest" description="Disordered" evidence="1">
    <location>
        <begin position="48"/>
        <end position="100"/>
    </location>
</feature>
<keyword evidence="2" id="KW-0472">Membrane</keyword>
<keyword evidence="2" id="KW-0812">Transmembrane</keyword>
<evidence type="ECO:0000313" key="3">
    <source>
        <dbReference type="EMBL" id="CAB9514852.1"/>
    </source>
</evidence>
<organism evidence="3 4">
    <name type="scientific">Seminavis robusta</name>
    <dbReference type="NCBI Taxonomy" id="568900"/>
    <lineage>
        <taxon>Eukaryota</taxon>
        <taxon>Sar</taxon>
        <taxon>Stramenopiles</taxon>
        <taxon>Ochrophyta</taxon>
        <taxon>Bacillariophyta</taxon>
        <taxon>Bacillariophyceae</taxon>
        <taxon>Bacillariophycidae</taxon>
        <taxon>Naviculales</taxon>
        <taxon>Naviculaceae</taxon>
        <taxon>Seminavis</taxon>
    </lineage>
</organism>
<dbReference type="EMBL" id="CAICTM010000677">
    <property type="protein sequence ID" value="CAB9514852.1"/>
    <property type="molecule type" value="Genomic_DNA"/>
</dbReference>
<comment type="caution">
    <text evidence="3">The sequence shown here is derived from an EMBL/GenBank/DDBJ whole genome shotgun (WGS) entry which is preliminary data.</text>
</comment>
<dbReference type="Proteomes" id="UP001153069">
    <property type="component" value="Unassembled WGS sequence"/>
</dbReference>
<evidence type="ECO:0000256" key="2">
    <source>
        <dbReference type="SAM" id="Phobius"/>
    </source>
</evidence>
<proteinExistence type="predicted"/>
<feature type="compositionally biased region" description="Low complexity" evidence="1">
    <location>
        <begin position="72"/>
        <end position="92"/>
    </location>
</feature>